<dbReference type="GO" id="GO:0006401">
    <property type="term" value="P:RNA catabolic process"/>
    <property type="evidence" value="ECO:0007669"/>
    <property type="project" value="InterPro"/>
</dbReference>
<dbReference type="NCBIfam" id="TIGR02116">
    <property type="entry name" value="toxin_Txe_YoeB"/>
    <property type="match status" value="1"/>
</dbReference>
<dbReference type="EMBL" id="JAALFG010000006">
    <property type="protein sequence ID" value="NGP19367.1"/>
    <property type="molecule type" value="Genomic_DNA"/>
</dbReference>
<dbReference type="AlphaFoldDB" id="A0A6M1SIS1"/>
<dbReference type="GO" id="GO:0004519">
    <property type="term" value="F:endonuclease activity"/>
    <property type="evidence" value="ECO:0007669"/>
    <property type="project" value="UniProtKB-KW"/>
</dbReference>
<dbReference type="Gene3D" id="3.30.2310.20">
    <property type="entry name" value="RelE-like"/>
    <property type="match status" value="1"/>
</dbReference>
<evidence type="ECO:0000256" key="3">
    <source>
        <dbReference type="ARBA" id="ARBA00022722"/>
    </source>
</evidence>
<dbReference type="SUPFAM" id="SSF143011">
    <property type="entry name" value="RelE-like"/>
    <property type="match status" value="1"/>
</dbReference>
<comment type="similarity">
    <text evidence="1">Belongs to the YoeB family.</text>
</comment>
<keyword evidence="2" id="KW-1277">Toxin-antitoxin system</keyword>
<evidence type="ECO:0000256" key="1">
    <source>
        <dbReference type="ARBA" id="ARBA00008172"/>
    </source>
</evidence>
<keyword evidence="3" id="KW-0540">Nuclease</keyword>
<comment type="caution">
    <text evidence="7">The sequence shown here is derived from an EMBL/GenBank/DDBJ whole genome shotgun (WGS) entry which is preliminary data.</text>
</comment>
<evidence type="ECO:0000313" key="8">
    <source>
        <dbReference type="Proteomes" id="UP000474802"/>
    </source>
</evidence>
<sequence>MKLLFTETGWDDYQHWQTNDRDILDKVNTLLKDCRRSPFSGIGKPEALKGDRKGWWSRRITKEHRLVYRVEGEILWVNQCRFHYDKS</sequence>
<dbReference type="PANTHER" id="PTHR38039:SF1">
    <property type="entry name" value="TOXIN YOEB"/>
    <property type="match status" value="1"/>
</dbReference>
<name>A0A6M1SIS1_9HYPH</name>
<dbReference type="PANTHER" id="PTHR38039">
    <property type="entry name" value="TOXIN YOEB"/>
    <property type="match status" value="1"/>
</dbReference>
<dbReference type="Pfam" id="PF06769">
    <property type="entry name" value="YoeB_toxin"/>
    <property type="match status" value="1"/>
</dbReference>
<dbReference type="InterPro" id="IPR035093">
    <property type="entry name" value="RelE/ParE_toxin_dom_sf"/>
</dbReference>
<reference evidence="7 8" key="2">
    <citation type="submission" date="2020-03" db="EMBL/GenBank/DDBJ databases">
        <title>Devosia chinhatensis sp. nov., isolated from a hexachlorocyclohexane (HCH) dump site in India.</title>
        <authorList>
            <person name="Kumar M."/>
            <person name="Lal R."/>
        </authorList>
    </citation>
    <scope>NUCLEOTIDE SEQUENCE [LARGE SCALE GENOMIC DNA]</scope>
    <source>
        <strain evidence="7 8">H239</strain>
    </source>
</reference>
<dbReference type="InterPro" id="IPR009614">
    <property type="entry name" value="YoeB_toxin"/>
</dbReference>
<dbReference type="RefSeq" id="WP_164535621.1">
    <property type="nucleotide sequence ID" value="NZ_JAALFG010000006.1"/>
</dbReference>
<keyword evidence="4" id="KW-0255">Endonuclease</keyword>
<gene>
    <name evidence="7" type="ORF">G5575_18535</name>
</gene>
<dbReference type="GO" id="GO:0016787">
    <property type="term" value="F:hydrolase activity"/>
    <property type="evidence" value="ECO:0007669"/>
    <property type="project" value="UniProtKB-KW"/>
</dbReference>
<keyword evidence="8" id="KW-1185">Reference proteome</keyword>
<keyword evidence="5" id="KW-0378">Hydrolase</keyword>
<dbReference type="Proteomes" id="UP000474802">
    <property type="component" value="Unassembled WGS sequence"/>
</dbReference>
<organism evidence="7 8">
    <name type="scientific">Devosia aurantiaca</name>
    <dbReference type="NCBI Taxonomy" id="2714858"/>
    <lineage>
        <taxon>Bacteria</taxon>
        <taxon>Pseudomonadati</taxon>
        <taxon>Pseudomonadota</taxon>
        <taxon>Alphaproteobacteria</taxon>
        <taxon>Hyphomicrobiales</taxon>
        <taxon>Devosiaceae</taxon>
        <taxon>Devosia</taxon>
    </lineage>
</organism>
<dbReference type="GO" id="GO:0098795">
    <property type="term" value="P:global gene silencing by mRNA cleavage"/>
    <property type="evidence" value="ECO:0007669"/>
    <property type="project" value="TreeGrafter"/>
</dbReference>
<protein>
    <recommendedName>
        <fullName evidence="6">Putative mRNA interferase YoeB</fullName>
    </recommendedName>
</protein>
<evidence type="ECO:0000256" key="2">
    <source>
        <dbReference type="ARBA" id="ARBA00022649"/>
    </source>
</evidence>
<evidence type="ECO:0000256" key="6">
    <source>
        <dbReference type="ARBA" id="ARBA00030388"/>
    </source>
</evidence>
<evidence type="ECO:0000256" key="5">
    <source>
        <dbReference type="ARBA" id="ARBA00022801"/>
    </source>
</evidence>
<reference evidence="7 8" key="1">
    <citation type="submission" date="2020-02" db="EMBL/GenBank/DDBJ databases">
        <authorList>
            <person name="Khan S.A."/>
            <person name="Jeon C.O."/>
            <person name="Chun B.H."/>
        </authorList>
    </citation>
    <scope>NUCLEOTIDE SEQUENCE [LARGE SCALE GENOMIC DNA]</scope>
    <source>
        <strain evidence="7 8">H239</strain>
    </source>
</reference>
<evidence type="ECO:0000313" key="7">
    <source>
        <dbReference type="EMBL" id="NGP19367.1"/>
    </source>
</evidence>
<accession>A0A6M1SIS1</accession>
<evidence type="ECO:0000256" key="4">
    <source>
        <dbReference type="ARBA" id="ARBA00022759"/>
    </source>
</evidence>
<proteinExistence type="inferred from homology"/>